<feature type="compositionally biased region" description="Basic residues" evidence="1">
    <location>
        <begin position="69"/>
        <end position="81"/>
    </location>
</feature>
<protein>
    <submittedName>
        <fullName evidence="3">Protease PrsW</fullName>
    </submittedName>
</protein>
<feature type="compositionally biased region" description="Low complexity" evidence="1">
    <location>
        <begin position="112"/>
        <end position="130"/>
    </location>
</feature>
<feature type="compositionally biased region" description="Basic and acidic residues" evidence="1">
    <location>
        <begin position="99"/>
        <end position="111"/>
    </location>
</feature>
<keyword evidence="2" id="KW-0812">Transmembrane</keyword>
<organism evidence="3 4">
    <name type="scientific">Bailinhaonella thermotolerans</name>
    <dbReference type="NCBI Taxonomy" id="1070861"/>
    <lineage>
        <taxon>Bacteria</taxon>
        <taxon>Bacillati</taxon>
        <taxon>Actinomycetota</taxon>
        <taxon>Actinomycetes</taxon>
        <taxon>Streptosporangiales</taxon>
        <taxon>Streptosporangiaceae</taxon>
        <taxon>Bailinhaonella</taxon>
    </lineage>
</organism>
<accession>A0A3A4A1Z3</accession>
<comment type="caution">
    <text evidence="3">The sequence shown here is derived from an EMBL/GenBank/DDBJ whole genome shotgun (WGS) entry which is preliminary data.</text>
</comment>
<keyword evidence="2" id="KW-0472">Membrane</keyword>
<feature type="transmembrane region" description="Helical" evidence="2">
    <location>
        <begin position="288"/>
        <end position="316"/>
    </location>
</feature>
<dbReference type="GO" id="GO:0008233">
    <property type="term" value="F:peptidase activity"/>
    <property type="evidence" value="ECO:0007669"/>
    <property type="project" value="UniProtKB-KW"/>
</dbReference>
<feature type="transmembrane region" description="Helical" evidence="2">
    <location>
        <begin position="405"/>
        <end position="426"/>
    </location>
</feature>
<sequence>MGQSGDFSSWLGSGTCASERGEHGRAHATANGLRPRQRGTRGDAGRRRDHGRRRADSDAAQRDGGRLRPGARGRTLHRGRVPVRAGAVLADGRHAIDERAERAGGRERDLHGAAAGPGRVAARRLPAGRAAAGGGRSGPRLRRSPALPHSRRAGRAHRGDHRCRRGAAVRGAPPGAGSRGRADRAAPAAARPRAAPPGRAHDGVTGGAAVIRLPLGEGFLRPHRHAFWLYLVSLAVGGTTVIGSLARRTAEAPPGALLLAVVLYAIWLAPVLWFVWRLELFEREPISLAAAAFVWGGLAATGLALAANTAFVSYLAKLDSGFAASWGPAVAGPTTEETLKTLAVVMIVLINRGQFDRVLDGFVYGALAGLGFQVVEDVIYALSIAAKSGSGWVGGLVLSFVMRGLINGLWTHAAWSAISGAGIAYFVTRRDRPLNRRLLVAAVLCGLSWLLHFVNNSPLFVLMFGGGGLLTIAQIIFNGMVTLCVVIVIYRAACRIEYGWFADVVADDVRAGLFTPREVADLATNGTRRRAIRRMRGLRGPRLQRELQHAQIAYGVAKSRSPDPATDPRLAELRRTIAEIRSDIARLPTRPRPRLRPAPRPPFHSGLWRPQEDEAA</sequence>
<reference evidence="3 4" key="1">
    <citation type="submission" date="2018-09" db="EMBL/GenBank/DDBJ databases">
        <title>YIM 75507 draft genome.</title>
        <authorList>
            <person name="Tang S."/>
            <person name="Feng Y."/>
        </authorList>
    </citation>
    <scope>NUCLEOTIDE SEQUENCE [LARGE SCALE GENOMIC DNA]</scope>
    <source>
        <strain evidence="3 4">YIM 75507</strain>
    </source>
</reference>
<evidence type="ECO:0000313" key="4">
    <source>
        <dbReference type="Proteomes" id="UP000265768"/>
    </source>
</evidence>
<feature type="transmembrane region" description="Helical" evidence="2">
    <location>
        <begin position="257"/>
        <end position="276"/>
    </location>
</feature>
<keyword evidence="2" id="KW-1133">Transmembrane helix</keyword>
<evidence type="ECO:0000256" key="2">
    <source>
        <dbReference type="SAM" id="Phobius"/>
    </source>
</evidence>
<feature type="compositionally biased region" description="Basic and acidic residues" evidence="1">
    <location>
        <begin position="54"/>
        <end position="66"/>
    </location>
</feature>
<dbReference type="Pfam" id="PF13367">
    <property type="entry name" value="PrsW-protease"/>
    <property type="match status" value="1"/>
</dbReference>
<feature type="compositionally biased region" description="Polar residues" evidence="1">
    <location>
        <begin position="1"/>
        <end position="16"/>
    </location>
</feature>
<proteinExistence type="predicted"/>
<keyword evidence="3" id="KW-0378">Hydrolase</keyword>
<dbReference type="OrthoDB" id="9785431at2"/>
<dbReference type="EMBL" id="QZEY01000030">
    <property type="protein sequence ID" value="RJL20536.1"/>
    <property type="molecule type" value="Genomic_DNA"/>
</dbReference>
<dbReference type="GO" id="GO:0006508">
    <property type="term" value="P:proteolysis"/>
    <property type="evidence" value="ECO:0007669"/>
    <property type="project" value="UniProtKB-KW"/>
</dbReference>
<feature type="region of interest" description="Disordered" evidence="1">
    <location>
        <begin position="99"/>
        <end position="202"/>
    </location>
</feature>
<feature type="transmembrane region" description="Helical" evidence="2">
    <location>
        <begin position="227"/>
        <end position="245"/>
    </location>
</feature>
<feature type="transmembrane region" description="Helical" evidence="2">
    <location>
        <begin position="438"/>
        <end position="454"/>
    </location>
</feature>
<keyword evidence="4" id="KW-1185">Reference proteome</keyword>
<dbReference type="AlphaFoldDB" id="A0A3A4A1Z3"/>
<dbReference type="InterPro" id="IPR026898">
    <property type="entry name" value="PrsW"/>
</dbReference>
<gene>
    <name evidence="3" type="ORF">D5H75_39395</name>
</gene>
<feature type="region of interest" description="Disordered" evidence="1">
    <location>
        <begin position="1"/>
        <end position="85"/>
    </location>
</feature>
<dbReference type="PANTHER" id="PTHR36844">
    <property type="entry name" value="PROTEASE PRSW"/>
    <property type="match status" value="1"/>
</dbReference>
<feature type="region of interest" description="Disordered" evidence="1">
    <location>
        <begin position="584"/>
        <end position="616"/>
    </location>
</feature>
<feature type="transmembrane region" description="Helical" evidence="2">
    <location>
        <begin position="362"/>
        <end position="385"/>
    </location>
</feature>
<name>A0A3A4A1Z3_9ACTN</name>
<feature type="transmembrane region" description="Helical" evidence="2">
    <location>
        <begin position="460"/>
        <end position="490"/>
    </location>
</feature>
<feature type="compositionally biased region" description="Low complexity" evidence="1">
    <location>
        <begin position="185"/>
        <end position="198"/>
    </location>
</feature>
<keyword evidence="3" id="KW-0645">Protease</keyword>
<dbReference type="Proteomes" id="UP000265768">
    <property type="component" value="Unassembled WGS sequence"/>
</dbReference>
<feature type="compositionally biased region" description="Basic residues" evidence="1">
    <location>
        <begin position="139"/>
        <end position="167"/>
    </location>
</feature>
<dbReference type="PANTHER" id="PTHR36844:SF1">
    <property type="entry name" value="PROTEASE PRSW"/>
    <property type="match status" value="1"/>
</dbReference>
<evidence type="ECO:0000256" key="1">
    <source>
        <dbReference type="SAM" id="MobiDB-lite"/>
    </source>
</evidence>
<evidence type="ECO:0000313" key="3">
    <source>
        <dbReference type="EMBL" id="RJL20536.1"/>
    </source>
</evidence>